<proteinExistence type="predicted"/>
<dbReference type="Gene3D" id="1.10.357.10">
    <property type="entry name" value="Tetracycline Repressor, domain 2"/>
    <property type="match status" value="1"/>
</dbReference>
<sequence>MSPRRRSTPGRPRTKPAEERYADLLDAAEQVFVERGIHAARIDEVTERAGVAIGTFYLHFGSKQDLMLALRTRFNDRLARRQDAAVGALPEDDWVGRLDAWLSDAVRAYVVHAELHDVLYDHTPINANSTVQVALDAENPHLDAFRQLIAERRDAPKDAPDPAMAANLIYSAWYGATHMLLHHQTDEIDQLADNLIASITDLAHRYLRVEP</sequence>
<evidence type="ECO:0000313" key="6">
    <source>
        <dbReference type="EMBL" id="RFS47947.1"/>
    </source>
</evidence>
<name>A0A372G4I4_9ACTN</name>
<keyword evidence="3" id="KW-0804">Transcription</keyword>
<organism evidence="6 7">
    <name type="scientific">Micromonospora craniellae</name>
    <dbReference type="NCBI Taxonomy" id="2294034"/>
    <lineage>
        <taxon>Bacteria</taxon>
        <taxon>Bacillati</taxon>
        <taxon>Actinomycetota</taxon>
        <taxon>Actinomycetes</taxon>
        <taxon>Micromonosporales</taxon>
        <taxon>Micromonosporaceae</taxon>
        <taxon>Micromonospora</taxon>
    </lineage>
</organism>
<dbReference type="RefSeq" id="WP_117225885.1">
    <property type="nucleotide sequence ID" value="NZ_CP061725.1"/>
</dbReference>
<dbReference type="PANTHER" id="PTHR30055:SF234">
    <property type="entry name" value="HTH-TYPE TRANSCRIPTIONAL REGULATOR BETI"/>
    <property type="match status" value="1"/>
</dbReference>
<feature type="domain" description="HTH tetR-type" evidence="5">
    <location>
        <begin position="18"/>
        <end position="78"/>
    </location>
</feature>
<dbReference type="PANTHER" id="PTHR30055">
    <property type="entry name" value="HTH-TYPE TRANSCRIPTIONAL REGULATOR RUTR"/>
    <property type="match status" value="1"/>
</dbReference>
<keyword evidence="2 4" id="KW-0238">DNA-binding</keyword>
<evidence type="ECO:0000256" key="3">
    <source>
        <dbReference type="ARBA" id="ARBA00023163"/>
    </source>
</evidence>
<comment type="caution">
    <text evidence="6">The sequence shown here is derived from an EMBL/GenBank/DDBJ whole genome shotgun (WGS) entry which is preliminary data.</text>
</comment>
<evidence type="ECO:0000259" key="5">
    <source>
        <dbReference type="PROSITE" id="PS50977"/>
    </source>
</evidence>
<evidence type="ECO:0000256" key="1">
    <source>
        <dbReference type="ARBA" id="ARBA00023015"/>
    </source>
</evidence>
<dbReference type="GO" id="GO:0000976">
    <property type="term" value="F:transcription cis-regulatory region binding"/>
    <property type="evidence" value="ECO:0007669"/>
    <property type="project" value="TreeGrafter"/>
</dbReference>
<feature type="DNA-binding region" description="H-T-H motif" evidence="4">
    <location>
        <begin position="41"/>
        <end position="60"/>
    </location>
</feature>
<dbReference type="PROSITE" id="PS50977">
    <property type="entry name" value="HTH_TETR_2"/>
    <property type="match status" value="1"/>
</dbReference>
<dbReference type="Pfam" id="PF00440">
    <property type="entry name" value="TetR_N"/>
    <property type="match status" value="1"/>
</dbReference>
<keyword evidence="1" id="KW-0805">Transcription regulation</keyword>
<evidence type="ECO:0000313" key="7">
    <source>
        <dbReference type="Proteomes" id="UP000262621"/>
    </source>
</evidence>
<dbReference type="SUPFAM" id="SSF46689">
    <property type="entry name" value="Homeodomain-like"/>
    <property type="match status" value="1"/>
</dbReference>
<dbReference type="InterPro" id="IPR050109">
    <property type="entry name" value="HTH-type_TetR-like_transc_reg"/>
</dbReference>
<keyword evidence="7" id="KW-1185">Reference proteome</keyword>
<evidence type="ECO:0000256" key="4">
    <source>
        <dbReference type="PROSITE-ProRule" id="PRU00335"/>
    </source>
</evidence>
<protein>
    <submittedName>
        <fullName evidence="6">TetR/AcrR family transcriptional regulator</fullName>
    </submittedName>
</protein>
<evidence type="ECO:0000256" key="2">
    <source>
        <dbReference type="ARBA" id="ARBA00023125"/>
    </source>
</evidence>
<dbReference type="EMBL" id="QVFU01000001">
    <property type="protein sequence ID" value="RFS47947.1"/>
    <property type="molecule type" value="Genomic_DNA"/>
</dbReference>
<gene>
    <name evidence="6" type="ORF">D0Q02_00030</name>
</gene>
<accession>A0A372G4I4</accession>
<dbReference type="PRINTS" id="PR00455">
    <property type="entry name" value="HTHTETR"/>
</dbReference>
<dbReference type="OrthoDB" id="3617113at2"/>
<dbReference type="AlphaFoldDB" id="A0A372G4I4"/>
<dbReference type="InterPro" id="IPR009057">
    <property type="entry name" value="Homeodomain-like_sf"/>
</dbReference>
<dbReference type="InterPro" id="IPR001647">
    <property type="entry name" value="HTH_TetR"/>
</dbReference>
<dbReference type="GO" id="GO:0003700">
    <property type="term" value="F:DNA-binding transcription factor activity"/>
    <property type="evidence" value="ECO:0007669"/>
    <property type="project" value="TreeGrafter"/>
</dbReference>
<reference evidence="6 7" key="1">
    <citation type="submission" date="2018-08" db="EMBL/GenBank/DDBJ databases">
        <title>Verrucosispora craniellae sp. nov., isolated from a marine sponge in the South China Sea.</title>
        <authorList>
            <person name="Li L."/>
            <person name="Lin H.W."/>
        </authorList>
    </citation>
    <scope>NUCLEOTIDE SEQUENCE [LARGE SCALE GENOMIC DNA]</scope>
    <source>
        <strain evidence="6 7">LHW63014</strain>
    </source>
</reference>
<dbReference type="Proteomes" id="UP000262621">
    <property type="component" value="Unassembled WGS sequence"/>
</dbReference>